<evidence type="ECO:0000256" key="1">
    <source>
        <dbReference type="ARBA" id="ARBA00004479"/>
    </source>
</evidence>
<dbReference type="Proteomes" id="UP001177744">
    <property type="component" value="Unassembled WGS sequence"/>
</dbReference>
<feature type="region of interest" description="Disordered" evidence="8">
    <location>
        <begin position="1"/>
        <end position="30"/>
    </location>
</feature>
<organism evidence="10 11">
    <name type="scientific">Cnephaeus nilssonii</name>
    <name type="common">Northern bat</name>
    <name type="synonym">Eptesicus nilssonii</name>
    <dbReference type="NCBI Taxonomy" id="3371016"/>
    <lineage>
        <taxon>Eukaryota</taxon>
        <taxon>Metazoa</taxon>
        <taxon>Chordata</taxon>
        <taxon>Craniata</taxon>
        <taxon>Vertebrata</taxon>
        <taxon>Euteleostomi</taxon>
        <taxon>Mammalia</taxon>
        <taxon>Eutheria</taxon>
        <taxon>Laurasiatheria</taxon>
        <taxon>Chiroptera</taxon>
        <taxon>Yangochiroptera</taxon>
        <taxon>Vespertilionidae</taxon>
        <taxon>Cnephaeus</taxon>
    </lineage>
</organism>
<name>A0AA40HGT6_CNENI</name>
<evidence type="ECO:0000256" key="6">
    <source>
        <dbReference type="ARBA" id="ARBA00023136"/>
    </source>
</evidence>
<evidence type="ECO:0000256" key="4">
    <source>
        <dbReference type="ARBA" id="ARBA00022729"/>
    </source>
</evidence>
<comment type="similarity">
    <text evidence="2">Belongs to the plexin family.</text>
</comment>
<keyword evidence="11" id="KW-1185">Reference proteome</keyword>
<evidence type="ECO:0000313" key="10">
    <source>
        <dbReference type="EMBL" id="KAK1330969.1"/>
    </source>
</evidence>
<evidence type="ECO:0000256" key="7">
    <source>
        <dbReference type="ARBA" id="ARBA00023180"/>
    </source>
</evidence>
<dbReference type="Pfam" id="PF01437">
    <property type="entry name" value="PSI"/>
    <property type="match status" value="1"/>
</dbReference>
<feature type="compositionally biased region" description="Low complexity" evidence="8">
    <location>
        <begin position="182"/>
        <end position="210"/>
    </location>
</feature>
<keyword evidence="3 9" id="KW-0812">Transmembrane</keyword>
<keyword evidence="5 9" id="KW-1133">Transmembrane helix</keyword>
<reference evidence="10" key="1">
    <citation type="submission" date="2023-06" db="EMBL/GenBank/DDBJ databases">
        <title>Reference genome for the Northern bat (Eptesicus nilssonii), a most northern bat species.</title>
        <authorList>
            <person name="Laine V.N."/>
            <person name="Pulliainen A.T."/>
            <person name="Lilley T.M."/>
        </authorList>
    </citation>
    <scope>NUCLEOTIDE SEQUENCE</scope>
    <source>
        <strain evidence="10">BLF_Eptnil</strain>
        <tissue evidence="10">Kidney</tissue>
    </source>
</reference>
<evidence type="ECO:0000256" key="2">
    <source>
        <dbReference type="ARBA" id="ARBA00010297"/>
    </source>
</evidence>
<feature type="region of interest" description="Disordered" evidence="8">
    <location>
        <begin position="174"/>
        <end position="226"/>
    </location>
</feature>
<accession>A0AA40HGT6</accession>
<evidence type="ECO:0000256" key="9">
    <source>
        <dbReference type="SAM" id="Phobius"/>
    </source>
</evidence>
<dbReference type="EMBL" id="JAULJE010000020">
    <property type="protein sequence ID" value="KAK1330969.1"/>
    <property type="molecule type" value="Genomic_DNA"/>
</dbReference>
<evidence type="ECO:0000256" key="5">
    <source>
        <dbReference type="ARBA" id="ARBA00022989"/>
    </source>
</evidence>
<dbReference type="InterPro" id="IPR002165">
    <property type="entry name" value="Plexin_repeat"/>
</dbReference>
<dbReference type="PANTHER" id="PTHR13055">
    <property type="entry name" value="TUMOR ENDOTHELIAL MARKER 7 RELATED"/>
    <property type="match status" value="1"/>
</dbReference>
<sequence>MHYGSRAQQLGRHGGTQERGTSRVLTPGAARPLHRVVKPADNTKLSQGQLLSAVSPQHQHHDPSLKGLLLALSSTPYSLLPPTRLLNPGEGPFLNTTVVELDPSKVTSTSAVEFTPLPTCLQHRSCDACMSSDLTFNCSWCHVLQRCSSGFDRYRQEWLAYGCAQEAEGRTCEDFQDEGHYSSSPGSSVSPSDGDHSTTSSSLSLDSLTTEGNVGGGGREALGKGDCPGVSPSLTGIISGNKNCPVLSQMRGLRLRDPHWGHLLDFGEEPQEGSAAGTHLASSRVGLNLPEVPSRPRVTKAVMIPLISRLLSFLLEDDTKLNPYAGGDGLQDNLSPKTKGPPVHLGTIVGIVLAVLVVAAIILAGVYISGHPTSNAALFFIERRPHHWPAMRFRNHPNHSTYTEVEPAGHEKEGFVEAEQC</sequence>
<evidence type="ECO:0000256" key="8">
    <source>
        <dbReference type="SAM" id="MobiDB-lite"/>
    </source>
</evidence>
<protein>
    <recommendedName>
        <fullName evidence="12">Plexin domain-containing protein 1</fullName>
    </recommendedName>
</protein>
<dbReference type="InterPro" id="IPR031152">
    <property type="entry name" value="PLXDC"/>
</dbReference>
<comment type="caution">
    <text evidence="10">The sequence shown here is derived from an EMBL/GenBank/DDBJ whole genome shotgun (WGS) entry which is preliminary data.</text>
</comment>
<feature type="transmembrane region" description="Helical" evidence="9">
    <location>
        <begin position="343"/>
        <end position="368"/>
    </location>
</feature>
<dbReference type="AlphaFoldDB" id="A0AA40HGT6"/>
<proteinExistence type="inferred from homology"/>
<gene>
    <name evidence="10" type="ORF">QTO34_008913</name>
</gene>
<evidence type="ECO:0008006" key="12">
    <source>
        <dbReference type="Google" id="ProtNLM"/>
    </source>
</evidence>
<dbReference type="GO" id="GO:0016020">
    <property type="term" value="C:membrane"/>
    <property type="evidence" value="ECO:0007669"/>
    <property type="project" value="UniProtKB-SubCell"/>
</dbReference>
<keyword evidence="4" id="KW-0732">Signal</keyword>
<evidence type="ECO:0000313" key="11">
    <source>
        <dbReference type="Proteomes" id="UP001177744"/>
    </source>
</evidence>
<comment type="subcellular location">
    <subcellularLocation>
        <location evidence="1">Membrane</location>
        <topology evidence="1">Single-pass type I membrane protein</topology>
    </subcellularLocation>
</comment>
<keyword evidence="6 9" id="KW-0472">Membrane</keyword>
<dbReference type="PANTHER" id="PTHR13055:SF10">
    <property type="entry name" value="PLEXIN DOMAIN-CONTAINING PROTEIN 1"/>
    <property type="match status" value="1"/>
</dbReference>
<keyword evidence="7" id="KW-0325">Glycoprotein</keyword>
<evidence type="ECO:0000256" key="3">
    <source>
        <dbReference type="ARBA" id="ARBA00022692"/>
    </source>
</evidence>